<dbReference type="Pfam" id="PF00005">
    <property type="entry name" value="ABC_tran"/>
    <property type="match status" value="1"/>
</dbReference>
<dbReference type="RefSeq" id="WP_307342735.1">
    <property type="nucleotide sequence ID" value="NZ_JAUSUQ010000017.1"/>
</dbReference>
<evidence type="ECO:0000256" key="3">
    <source>
        <dbReference type="ARBA" id="ARBA00022496"/>
    </source>
</evidence>
<reference evidence="12 13" key="1">
    <citation type="submission" date="2023-07" db="EMBL/GenBank/DDBJ databases">
        <title>Genomic Encyclopedia of Type Strains, Phase IV (KMG-IV): sequencing the most valuable type-strain genomes for metagenomic binning, comparative biology and taxonomic classification.</title>
        <authorList>
            <person name="Goeker M."/>
        </authorList>
    </citation>
    <scope>NUCLEOTIDE SEQUENCE [LARGE SCALE GENOMIC DNA]</scope>
    <source>
        <strain evidence="12 13">DSM 17740</strain>
    </source>
</reference>
<sequence>MIQLHDVSKTYAGQPALSAVNLTIERGEFVAILGPSGCGKTTLLKLLAGFIKPTVGTITIDGVVVASPSHALPPEKRNIGMVFQSFALWPHMTVAEHIRFPLLHHRYVTSKLKENIEQRVREVLKLTGMDRFADRYPAELSGGQKQRVSLGRAIAPLPGLLLMDEPLSALDAELRMELRREIQAIHQQTQAAIVYVTHDQSEALAMADRVIVMNDGHIEQAAPPETIYTQPQSPFVATFVGKCNLVEGRWEGECFRPAHAPAERWPDTGVVAEFKRQNLYPVRPEQFKLFPAGETSVAATVTFAQYQGQEIHYTVQVGEQTWTIYQPASSRRFMPGERVGLVPVFAEPQPHQQTLASYII</sequence>
<protein>
    <submittedName>
        <fullName evidence="12">Iron(III) transport system ATP-binding protein</fullName>
    </submittedName>
</protein>
<keyword evidence="9" id="KW-0406">Ion transport</keyword>
<evidence type="ECO:0000256" key="2">
    <source>
        <dbReference type="ARBA" id="ARBA00022475"/>
    </source>
</evidence>
<evidence type="ECO:0000313" key="12">
    <source>
        <dbReference type="EMBL" id="MDQ0340684.1"/>
    </source>
</evidence>
<dbReference type="PANTHER" id="PTHR42781:SF1">
    <property type="entry name" value="THIAMINE IMPORT ATP-BINDING PROTEIN THIQ"/>
    <property type="match status" value="1"/>
</dbReference>
<evidence type="ECO:0000256" key="5">
    <source>
        <dbReference type="ARBA" id="ARBA00022741"/>
    </source>
</evidence>
<evidence type="ECO:0000256" key="9">
    <source>
        <dbReference type="ARBA" id="ARBA00023065"/>
    </source>
</evidence>
<evidence type="ECO:0000256" key="7">
    <source>
        <dbReference type="ARBA" id="ARBA00022967"/>
    </source>
</evidence>
<dbReference type="CDD" id="cd03259">
    <property type="entry name" value="ABC_Carb_Solutes_like"/>
    <property type="match status" value="1"/>
</dbReference>
<dbReference type="GO" id="GO:0005524">
    <property type="term" value="F:ATP binding"/>
    <property type="evidence" value="ECO:0007669"/>
    <property type="project" value="UniProtKB-KW"/>
</dbReference>
<keyword evidence="13" id="KW-1185">Reference proteome</keyword>
<evidence type="ECO:0000256" key="1">
    <source>
        <dbReference type="ARBA" id="ARBA00022448"/>
    </source>
</evidence>
<keyword evidence="1" id="KW-0813">Transport</keyword>
<dbReference type="InterPro" id="IPR013611">
    <property type="entry name" value="Transp-assoc_OB_typ2"/>
</dbReference>
<dbReference type="PROSITE" id="PS50893">
    <property type="entry name" value="ABC_TRANSPORTER_2"/>
    <property type="match status" value="1"/>
</dbReference>
<name>A0ABU0CXC3_9BACI</name>
<evidence type="ECO:0000313" key="13">
    <source>
        <dbReference type="Proteomes" id="UP001232445"/>
    </source>
</evidence>
<evidence type="ECO:0000256" key="6">
    <source>
        <dbReference type="ARBA" id="ARBA00022840"/>
    </source>
</evidence>
<feature type="domain" description="ABC transporter" evidence="11">
    <location>
        <begin position="2"/>
        <end position="240"/>
    </location>
</feature>
<dbReference type="SUPFAM" id="SSF50331">
    <property type="entry name" value="MOP-like"/>
    <property type="match status" value="1"/>
</dbReference>
<dbReference type="SUPFAM" id="SSF52540">
    <property type="entry name" value="P-loop containing nucleoside triphosphate hydrolases"/>
    <property type="match status" value="1"/>
</dbReference>
<dbReference type="InterPro" id="IPR050093">
    <property type="entry name" value="ABC_SmlMolc_Importer"/>
</dbReference>
<keyword evidence="7" id="KW-1278">Translocase</keyword>
<dbReference type="Gene3D" id="3.40.50.300">
    <property type="entry name" value="P-loop containing nucleotide triphosphate hydrolases"/>
    <property type="match status" value="1"/>
</dbReference>
<keyword evidence="10" id="KW-0472">Membrane</keyword>
<evidence type="ECO:0000256" key="4">
    <source>
        <dbReference type="ARBA" id="ARBA00022519"/>
    </source>
</evidence>
<dbReference type="PROSITE" id="PS00211">
    <property type="entry name" value="ABC_TRANSPORTER_1"/>
    <property type="match status" value="1"/>
</dbReference>
<keyword evidence="3" id="KW-0410">Iron transport</keyword>
<keyword evidence="5" id="KW-0547">Nucleotide-binding</keyword>
<dbReference type="InterPro" id="IPR027417">
    <property type="entry name" value="P-loop_NTPase"/>
</dbReference>
<dbReference type="InterPro" id="IPR017871">
    <property type="entry name" value="ABC_transporter-like_CS"/>
</dbReference>
<dbReference type="InterPro" id="IPR003439">
    <property type="entry name" value="ABC_transporter-like_ATP-bd"/>
</dbReference>
<dbReference type="Pfam" id="PF08402">
    <property type="entry name" value="TOBE_2"/>
    <property type="match status" value="1"/>
</dbReference>
<accession>A0ABU0CXC3</accession>
<dbReference type="InterPro" id="IPR008995">
    <property type="entry name" value="Mo/tungstate-bd_C_term_dom"/>
</dbReference>
<dbReference type="SMART" id="SM00382">
    <property type="entry name" value="AAA"/>
    <property type="match status" value="1"/>
</dbReference>
<keyword evidence="4" id="KW-0997">Cell inner membrane</keyword>
<comment type="caution">
    <text evidence="12">The sequence shown here is derived from an EMBL/GenBank/DDBJ whole genome shotgun (WGS) entry which is preliminary data.</text>
</comment>
<gene>
    <name evidence="12" type="ORF">J2S00_003510</name>
</gene>
<evidence type="ECO:0000256" key="8">
    <source>
        <dbReference type="ARBA" id="ARBA00023004"/>
    </source>
</evidence>
<organism evidence="12 13">
    <name type="scientific">Caldalkalibacillus uzonensis</name>
    <dbReference type="NCBI Taxonomy" id="353224"/>
    <lineage>
        <taxon>Bacteria</taxon>
        <taxon>Bacillati</taxon>
        <taxon>Bacillota</taxon>
        <taxon>Bacilli</taxon>
        <taxon>Bacillales</taxon>
        <taxon>Bacillaceae</taxon>
        <taxon>Caldalkalibacillus</taxon>
    </lineage>
</organism>
<proteinExistence type="predicted"/>
<keyword evidence="8" id="KW-0408">Iron</keyword>
<dbReference type="InterPro" id="IPR003593">
    <property type="entry name" value="AAA+_ATPase"/>
</dbReference>
<dbReference type="PANTHER" id="PTHR42781">
    <property type="entry name" value="SPERMIDINE/PUTRESCINE IMPORT ATP-BINDING PROTEIN POTA"/>
    <property type="match status" value="1"/>
</dbReference>
<evidence type="ECO:0000259" key="11">
    <source>
        <dbReference type="PROSITE" id="PS50893"/>
    </source>
</evidence>
<evidence type="ECO:0000256" key="10">
    <source>
        <dbReference type="ARBA" id="ARBA00023136"/>
    </source>
</evidence>
<dbReference type="EMBL" id="JAUSUQ010000017">
    <property type="protein sequence ID" value="MDQ0340684.1"/>
    <property type="molecule type" value="Genomic_DNA"/>
</dbReference>
<dbReference type="InterPro" id="IPR015853">
    <property type="entry name" value="ABC_transpr_FbpC"/>
</dbReference>
<keyword evidence="2" id="KW-1003">Cell membrane</keyword>
<keyword evidence="6 12" id="KW-0067">ATP-binding</keyword>
<dbReference type="Proteomes" id="UP001232445">
    <property type="component" value="Unassembled WGS sequence"/>
</dbReference>